<feature type="region of interest" description="Disordered" evidence="4">
    <location>
        <begin position="1109"/>
        <end position="1171"/>
    </location>
</feature>
<evidence type="ECO:0000256" key="4">
    <source>
        <dbReference type="SAM" id="MobiDB-lite"/>
    </source>
</evidence>
<dbReference type="GO" id="GO:0016787">
    <property type="term" value="F:hydrolase activity"/>
    <property type="evidence" value="ECO:0007669"/>
    <property type="project" value="UniProtKB-KW"/>
</dbReference>
<gene>
    <name evidence="6" type="ORF">BKA67DRAFT_574567</name>
</gene>
<dbReference type="Proteomes" id="UP000758603">
    <property type="component" value="Unassembled WGS sequence"/>
</dbReference>
<keyword evidence="7" id="KW-1185">Reference proteome</keyword>
<dbReference type="PANTHER" id="PTHR45626">
    <property type="entry name" value="TRANSCRIPTION TERMINATION FACTOR 2-RELATED"/>
    <property type="match status" value="1"/>
</dbReference>
<dbReference type="OrthoDB" id="2801544at2759"/>
<dbReference type="GO" id="GO:0005524">
    <property type="term" value="F:ATP binding"/>
    <property type="evidence" value="ECO:0007669"/>
    <property type="project" value="UniProtKB-KW"/>
</dbReference>
<dbReference type="InterPro" id="IPR000330">
    <property type="entry name" value="SNF2_N"/>
</dbReference>
<dbReference type="InterPro" id="IPR014001">
    <property type="entry name" value="Helicase_ATP-bd"/>
</dbReference>
<dbReference type="GO" id="GO:0006281">
    <property type="term" value="P:DNA repair"/>
    <property type="evidence" value="ECO:0007669"/>
    <property type="project" value="TreeGrafter"/>
</dbReference>
<evidence type="ECO:0000313" key="6">
    <source>
        <dbReference type="EMBL" id="KAH6648351.1"/>
    </source>
</evidence>
<evidence type="ECO:0000256" key="2">
    <source>
        <dbReference type="ARBA" id="ARBA00022801"/>
    </source>
</evidence>
<comment type="caution">
    <text evidence="6">The sequence shown here is derived from an EMBL/GenBank/DDBJ whole genome shotgun (WGS) entry which is preliminary data.</text>
</comment>
<organism evidence="6 7">
    <name type="scientific">Truncatella angustata</name>
    <dbReference type="NCBI Taxonomy" id="152316"/>
    <lineage>
        <taxon>Eukaryota</taxon>
        <taxon>Fungi</taxon>
        <taxon>Dikarya</taxon>
        <taxon>Ascomycota</taxon>
        <taxon>Pezizomycotina</taxon>
        <taxon>Sordariomycetes</taxon>
        <taxon>Xylariomycetidae</taxon>
        <taxon>Amphisphaeriales</taxon>
        <taxon>Sporocadaceae</taxon>
        <taxon>Truncatella</taxon>
    </lineage>
</organism>
<dbReference type="InterPro" id="IPR027417">
    <property type="entry name" value="P-loop_NTPase"/>
</dbReference>
<feature type="domain" description="Helicase C-terminal" evidence="5">
    <location>
        <begin position="899"/>
        <end position="1054"/>
    </location>
</feature>
<dbReference type="GO" id="GO:0008094">
    <property type="term" value="F:ATP-dependent activity, acting on DNA"/>
    <property type="evidence" value="ECO:0007669"/>
    <property type="project" value="TreeGrafter"/>
</dbReference>
<dbReference type="SUPFAM" id="SSF52540">
    <property type="entry name" value="P-loop containing nucleoside triphosphate hydrolases"/>
    <property type="match status" value="2"/>
</dbReference>
<evidence type="ECO:0000313" key="7">
    <source>
        <dbReference type="Proteomes" id="UP000758603"/>
    </source>
</evidence>
<reference evidence="6" key="1">
    <citation type="journal article" date="2021" name="Nat. Commun.">
        <title>Genetic determinants of endophytism in the Arabidopsis root mycobiome.</title>
        <authorList>
            <person name="Mesny F."/>
            <person name="Miyauchi S."/>
            <person name="Thiergart T."/>
            <person name="Pickel B."/>
            <person name="Atanasova L."/>
            <person name="Karlsson M."/>
            <person name="Huettel B."/>
            <person name="Barry K.W."/>
            <person name="Haridas S."/>
            <person name="Chen C."/>
            <person name="Bauer D."/>
            <person name="Andreopoulos W."/>
            <person name="Pangilinan J."/>
            <person name="LaButti K."/>
            <person name="Riley R."/>
            <person name="Lipzen A."/>
            <person name="Clum A."/>
            <person name="Drula E."/>
            <person name="Henrissat B."/>
            <person name="Kohler A."/>
            <person name="Grigoriev I.V."/>
            <person name="Martin F.M."/>
            <person name="Hacquard S."/>
        </authorList>
    </citation>
    <scope>NUCLEOTIDE SEQUENCE</scope>
    <source>
        <strain evidence="6">MPI-SDFR-AT-0073</strain>
    </source>
</reference>
<dbReference type="InterPro" id="IPR050628">
    <property type="entry name" value="SNF2_RAD54_helicase_TF"/>
</dbReference>
<dbReference type="AlphaFoldDB" id="A0A9P8ZT31"/>
<dbReference type="EMBL" id="JAGPXC010000007">
    <property type="protein sequence ID" value="KAH6648351.1"/>
    <property type="molecule type" value="Genomic_DNA"/>
</dbReference>
<name>A0A9P8ZT31_9PEZI</name>
<keyword evidence="2 6" id="KW-0378">Hydrolase</keyword>
<dbReference type="Pfam" id="PF00271">
    <property type="entry name" value="Helicase_C"/>
    <property type="match status" value="1"/>
</dbReference>
<dbReference type="GeneID" id="70132323"/>
<dbReference type="Gene3D" id="3.40.50.300">
    <property type="entry name" value="P-loop containing nucleotide triphosphate hydrolases"/>
    <property type="match status" value="2"/>
</dbReference>
<dbReference type="CDD" id="cd18793">
    <property type="entry name" value="SF2_C_SNF"/>
    <property type="match status" value="1"/>
</dbReference>
<dbReference type="GO" id="GO:0005634">
    <property type="term" value="C:nucleus"/>
    <property type="evidence" value="ECO:0007669"/>
    <property type="project" value="TreeGrafter"/>
</dbReference>
<evidence type="ECO:0000259" key="5">
    <source>
        <dbReference type="PROSITE" id="PS51194"/>
    </source>
</evidence>
<evidence type="ECO:0000256" key="1">
    <source>
        <dbReference type="ARBA" id="ARBA00022741"/>
    </source>
</evidence>
<keyword evidence="3" id="KW-0067">ATP-binding</keyword>
<dbReference type="RefSeq" id="XP_045954858.1">
    <property type="nucleotide sequence ID" value="XM_046103431.1"/>
</dbReference>
<dbReference type="PROSITE" id="PS51194">
    <property type="entry name" value="HELICASE_CTER"/>
    <property type="match status" value="1"/>
</dbReference>
<sequence>MPSVSSQPKISGRQTMDSWSKHYIPAGCLRISTDVAELPPEGLTVWTRGCWHFFDRDDEFIIDHGRYLPRDIQEAFLNSPTLAPFSGLFNAGWIQLSFQNSIIRVYIYPHDVDRQAITRPGDARLLKTLSSLLKQLDYSPITWSGSTSSLPWNCPASNLEGTHADDDDCSLLERFNDLPSPDPQLDLVTPNSFNAIAMQGILDSKLPGLRTTLYAHQRRSAAVMLQREVEPGRVVDPRLRYAIDQHKQPWYFDAETGLVLREPRLYDGASGGILAEEMGTGKTLICLAVILATKHLPTEAPDALTVEVPSRPRVGSLIDMAAATINKYSFPWKAFLATTPSEPGEFIKGCVRALQSSKNRAYYELRNALIETRKGGRTEAPRPSAKIYLSSTSIIIVPNNLVTQWQQEIAKHTSGLKVLTMTDNYVSIPPTSVLLDYDIILISQSCFETNERSRTIPSRWAATTHCPLDYIRFKRCIIDEGHRLGSTRGSAWKTDLMRGLERLQVAARWVVTGTPSRGLYGVVSDEDTRQNGRNELQSHEANAIDNQEREDLLRIGSIASKFLKVRPWSNTRAETGDTPADWRVYVMQPRHYRKSSGRKDCLKATLESLIIRNRLSDVSNHLPPVDERIVLLDGSYQDKLSLNLFSMMIVFNSVQSERTDQDYFFHPRQRKALDQLVNNLKQASFFGGVFYSAGEIETSLKTAQDFLEEKKVPISSKDYELIVAAMEFGRLAAENRLKAASNRFHAVPLYLEHFPGGDGKHWSLDDVDTNEQGPVCTDAGLIHQLQKFLNPCMDAPTSLNRIIENGELALQGDIARQQAAEYAVEAEGQQSASDMQSSSLAGNTTQGIDHHIIQKTNIPSEQAITDALADTAATTSDVDIAVPLARTRIISTVSAKLSYLVDAIVKYQDEEQIIVFYENDNVAWYLAGVLEILQIQHLIYTRKGLDATRRAQYVSTFTHNPKFRVLLMDISQAAFGLDMRSASRIYFISPVLNPQVEAQAIGRARRISQKKPVTVETLVLRDSIEEFMVERRKTMTQAEHRKVKSILDDKLMHDWILNAKIIPMPEVGDDNVAQTARLKVPQYVFGRGFGRESHPDADLVMESPTARLKEREAATGPSTNCLPVPQKLGGLKRSRTSTPAPGTGPTEYVDPDADHGPKVKKRSRVAFTDDS</sequence>
<dbReference type="SMART" id="SM00487">
    <property type="entry name" value="DEXDc"/>
    <property type="match status" value="1"/>
</dbReference>
<dbReference type="InterPro" id="IPR001650">
    <property type="entry name" value="Helicase_C-like"/>
</dbReference>
<protein>
    <submittedName>
        <fullName evidence="6">P-loop containing nucleoside triphosphate hydrolase protein</fullName>
    </submittedName>
</protein>
<dbReference type="PANTHER" id="PTHR45626:SF51">
    <property type="entry name" value="SNF2-RELATED DOMAIN-CONTAINING PROTEIN"/>
    <property type="match status" value="1"/>
</dbReference>
<accession>A0A9P8ZT31</accession>
<dbReference type="Pfam" id="PF00176">
    <property type="entry name" value="SNF2-rel_dom"/>
    <property type="match status" value="1"/>
</dbReference>
<evidence type="ECO:0000256" key="3">
    <source>
        <dbReference type="ARBA" id="ARBA00022840"/>
    </source>
</evidence>
<dbReference type="InterPro" id="IPR049730">
    <property type="entry name" value="SNF2/RAD54-like_C"/>
</dbReference>
<keyword evidence="1" id="KW-0547">Nucleotide-binding</keyword>
<proteinExistence type="predicted"/>